<gene>
    <name evidence="1" type="ORF">AFUS01_LOCUS485</name>
</gene>
<proteinExistence type="predicted"/>
<dbReference type="AlphaFoldDB" id="A0A8J2J4Y9"/>
<name>A0A8J2J4Y9_9HEXA</name>
<feature type="non-terminal residue" evidence="1">
    <location>
        <position position="1"/>
    </location>
</feature>
<comment type="caution">
    <text evidence="1">The sequence shown here is derived from an EMBL/GenBank/DDBJ whole genome shotgun (WGS) entry which is preliminary data.</text>
</comment>
<organism evidence="1 2">
    <name type="scientific">Allacma fusca</name>
    <dbReference type="NCBI Taxonomy" id="39272"/>
    <lineage>
        <taxon>Eukaryota</taxon>
        <taxon>Metazoa</taxon>
        <taxon>Ecdysozoa</taxon>
        <taxon>Arthropoda</taxon>
        <taxon>Hexapoda</taxon>
        <taxon>Collembola</taxon>
        <taxon>Symphypleona</taxon>
        <taxon>Sminthuridae</taxon>
        <taxon>Allacma</taxon>
    </lineage>
</organism>
<dbReference type="EMBL" id="CAJVCH010002216">
    <property type="protein sequence ID" value="CAG7643390.1"/>
    <property type="molecule type" value="Genomic_DNA"/>
</dbReference>
<evidence type="ECO:0000313" key="1">
    <source>
        <dbReference type="EMBL" id="CAG7643390.1"/>
    </source>
</evidence>
<keyword evidence="2" id="KW-1185">Reference proteome</keyword>
<dbReference type="Proteomes" id="UP000708208">
    <property type="component" value="Unassembled WGS sequence"/>
</dbReference>
<sequence>MFVTFALAQQHPIDLVHCERGAFIILRVGCVDLKMPATLGHLPTQTLAANLN</sequence>
<reference evidence="1" key="1">
    <citation type="submission" date="2021-06" db="EMBL/GenBank/DDBJ databases">
        <authorList>
            <person name="Hodson N. C."/>
            <person name="Mongue J. A."/>
            <person name="Jaron S. K."/>
        </authorList>
    </citation>
    <scope>NUCLEOTIDE SEQUENCE</scope>
</reference>
<protein>
    <submittedName>
        <fullName evidence="1">Uncharacterized protein</fullName>
    </submittedName>
</protein>
<evidence type="ECO:0000313" key="2">
    <source>
        <dbReference type="Proteomes" id="UP000708208"/>
    </source>
</evidence>
<accession>A0A8J2J4Y9</accession>